<reference evidence="7" key="1">
    <citation type="submission" date="2022-05" db="EMBL/GenBank/DDBJ databases">
        <title>The Musa troglodytarum L. genome provides insights into the mechanism of non-climacteric behaviour and enrichment of carotenoids.</title>
        <authorList>
            <person name="Wang J."/>
        </authorList>
    </citation>
    <scope>NUCLEOTIDE SEQUENCE</scope>
    <source>
        <tissue evidence="7">Leaf</tissue>
    </source>
</reference>
<comment type="pathway">
    <text evidence="1">Protein modification; protein ubiquitination.</text>
</comment>
<dbReference type="InterPro" id="IPR043454">
    <property type="entry name" value="NPH3/RPT2-like"/>
</dbReference>
<dbReference type="Gene3D" id="3.30.710.10">
    <property type="entry name" value="Potassium Channel Kv1.1, Chain A"/>
    <property type="match status" value="1"/>
</dbReference>
<dbReference type="InterPro" id="IPR011333">
    <property type="entry name" value="SKP1/BTB/POZ_sf"/>
</dbReference>
<keyword evidence="2" id="KW-0597">Phosphoprotein</keyword>
<dbReference type="SUPFAM" id="SSF54695">
    <property type="entry name" value="POZ domain"/>
    <property type="match status" value="1"/>
</dbReference>
<dbReference type="PROSITE" id="PS50097">
    <property type="entry name" value="BTB"/>
    <property type="match status" value="1"/>
</dbReference>
<feature type="domain" description="NPH3" evidence="6">
    <location>
        <begin position="190"/>
        <end position="469"/>
    </location>
</feature>
<keyword evidence="8" id="KW-1185">Reference proteome</keyword>
<proteinExistence type="inferred from homology"/>
<sequence length="584" mass="62952">MSSVLGMASSALSSRLSSAMETSSQWDFSQDIPNDIVVQVGDATLQLHKFVLAAKSGYIRKKVMESESANLGCIDLSDLPIGAEVFEMVAKFCYGVNFEISVRNVAALRCAAEYLQMTEEYCRGNLAARTEEFINQAAVKTLPAAVALLRSCEGPLLPMAESLRVVQRSVDAIGLKACNESNRPTRSPPNWWAGELAALSPTALQMILVAMKSRGADPKSLAAAVVVYAEKFLPHLLHPSSGDSAPAGGNDRTRESSLLESVVSILLPDCDAPLPVGFIFYLLRAAIFLEASEGCRRELERRASVCLDQATVADLLTITLDYAGDRVVDLETARRIVADFAEREAGGGGGAVYKGDSGAACCSAMVQKVARTVDSFVGKIASDEELSVSKFTGIAGALPKSARRFDDDLYRAVDVYLKAHPGLDEIEREKASSVIDPLKLSYEARLHASQNKRLPLQIVLHALYYDQLKQRSGMEGGAAAGAPGATLGRDHGLKADVSLIRENEALRSELARMKMYVSELHRGGEGGQGSGVKARSKKTMFFSSVSRTLGKLNPFKQGSKDTSNMDDGVVVDVTKPRRRRFSLS</sequence>
<evidence type="ECO:0000256" key="1">
    <source>
        <dbReference type="ARBA" id="ARBA00004906"/>
    </source>
</evidence>
<dbReference type="Pfam" id="PF03000">
    <property type="entry name" value="NPH3"/>
    <property type="match status" value="1"/>
</dbReference>
<keyword evidence="3" id="KW-0833">Ubl conjugation pathway</keyword>
<protein>
    <submittedName>
        <fullName evidence="7">NPH3 family</fullName>
    </submittedName>
</protein>
<evidence type="ECO:0000256" key="4">
    <source>
        <dbReference type="PROSITE-ProRule" id="PRU00982"/>
    </source>
</evidence>
<dbReference type="InterPro" id="IPR027356">
    <property type="entry name" value="NPH3_dom"/>
</dbReference>
<dbReference type="Pfam" id="PF00651">
    <property type="entry name" value="BTB"/>
    <property type="match status" value="1"/>
</dbReference>
<evidence type="ECO:0000313" key="8">
    <source>
        <dbReference type="Proteomes" id="UP001055439"/>
    </source>
</evidence>
<evidence type="ECO:0000256" key="3">
    <source>
        <dbReference type="ARBA" id="ARBA00022786"/>
    </source>
</evidence>
<dbReference type="PANTHER" id="PTHR32370">
    <property type="entry name" value="OS12G0117600 PROTEIN"/>
    <property type="match status" value="1"/>
</dbReference>
<feature type="domain" description="BTB" evidence="5">
    <location>
        <begin position="34"/>
        <end position="102"/>
    </location>
</feature>
<dbReference type="OrthoDB" id="624345at2759"/>
<evidence type="ECO:0000259" key="5">
    <source>
        <dbReference type="PROSITE" id="PS50097"/>
    </source>
</evidence>
<name>A0A9E7EK24_9LILI</name>
<dbReference type="EMBL" id="CP097503">
    <property type="protein sequence ID" value="URD78246.1"/>
    <property type="molecule type" value="Genomic_DNA"/>
</dbReference>
<evidence type="ECO:0000313" key="7">
    <source>
        <dbReference type="EMBL" id="URD78246.1"/>
    </source>
</evidence>
<evidence type="ECO:0000259" key="6">
    <source>
        <dbReference type="PROSITE" id="PS51649"/>
    </source>
</evidence>
<evidence type="ECO:0000256" key="2">
    <source>
        <dbReference type="ARBA" id="ARBA00022553"/>
    </source>
</evidence>
<dbReference type="Proteomes" id="UP001055439">
    <property type="component" value="Chromosome 10"/>
</dbReference>
<comment type="similarity">
    <text evidence="4">Belongs to the NPH3 family.</text>
</comment>
<dbReference type="AlphaFoldDB" id="A0A9E7EK24"/>
<dbReference type="FunFam" id="3.30.710.10:FF:000168">
    <property type="entry name" value="BTB/POZ domain-containing protein At1g03010"/>
    <property type="match status" value="1"/>
</dbReference>
<dbReference type="SMART" id="SM00225">
    <property type="entry name" value="BTB"/>
    <property type="match status" value="1"/>
</dbReference>
<gene>
    <name evidence="7" type="ORF">MUK42_05605</name>
</gene>
<dbReference type="PROSITE" id="PS51649">
    <property type="entry name" value="NPH3"/>
    <property type="match status" value="1"/>
</dbReference>
<dbReference type="InterPro" id="IPR000210">
    <property type="entry name" value="BTB/POZ_dom"/>
</dbReference>
<accession>A0A9E7EK24</accession>
<organism evidence="7 8">
    <name type="scientific">Musa troglodytarum</name>
    <name type="common">fe'i banana</name>
    <dbReference type="NCBI Taxonomy" id="320322"/>
    <lineage>
        <taxon>Eukaryota</taxon>
        <taxon>Viridiplantae</taxon>
        <taxon>Streptophyta</taxon>
        <taxon>Embryophyta</taxon>
        <taxon>Tracheophyta</taxon>
        <taxon>Spermatophyta</taxon>
        <taxon>Magnoliopsida</taxon>
        <taxon>Liliopsida</taxon>
        <taxon>Zingiberales</taxon>
        <taxon>Musaceae</taxon>
        <taxon>Musa</taxon>
    </lineage>
</organism>